<keyword evidence="3" id="KW-1185">Reference proteome</keyword>
<dbReference type="Gene3D" id="1.20.120.450">
    <property type="entry name" value="dinb family like domain"/>
    <property type="match status" value="1"/>
</dbReference>
<proteinExistence type="predicted"/>
<evidence type="ECO:0000259" key="1">
    <source>
        <dbReference type="Pfam" id="PF12867"/>
    </source>
</evidence>
<reference evidence="3" key="1">
    <citation type="journal article" date="2019" name="Int. J. Syst. Evol. Microbiol.">
        <title>The Global Catalogue of Microorganisms (GCM) 10K type strain sequencing project: providing services to taxonomists for standard genome sequencing and annotation.</title>
        <authorList>
            <consortium name="The Broad Institute Genomics Platform"/>
            <consortium name="The Broad Institute Genome Sequencing Center for Infectious Disease"/>
            <person name="Wu L."/>
            <person name="Ma J."/>
        </authorList>
    </citation>
    <scope>NUCLEOTIDE SEQUENCE [LARGE SCALE GENOMIC DNA]</scope>
    <source>
        <strain evidence="3">CCUG 63418</strain>
    </source>
</reference>
<dbReference type="InterPro" id="IPR034660">
    <property type="entry name" value="DinB/YfiT-like"/>
</dbReference>
<dbReference type="SUPFAM" id="SSF109854">
    <property type="entry name" value="DinB/YfiT-like putative metalloenzymes"/>
    <property type="match status" value="1"/>
</dbReference>
<protein>
    <submittedName>
        <fullName evidence="2">DinB family protein</fullName>
    </submittedName>
</protein>
<feature type="domain" description="DinB-like" evidence="1">
    <location>
        <begin position="30"/>
        <end position="163"/>
    </location>
</feature>
<comment type="caution">
    <text evidence="2">The sequence shown here is derived from an EMBL/GenBank/DDBJ whole genome shotgun (WGS) entry which is preliminary data.</text>
</comment>
<dbReference type="InterPro" id="IPR024775">
    <property type="entry name" value="DinB-like"/>
</dbReference>
<organism evidence="2 3">
    <name type="scientific">Mucilaginibacter calamicampi</name>
    <dbReference type="NCBI Taxonomy" id="1302352"/>
    <lineage>
        <taxon>Bacteria</taxon>
        <taxon>Pseudomonadati</taxon>
        <taxon>Bacteroidota</taxon>
        <taxon>Sphingobacteriia</taxon>
        <taxon>Sphingobacteriales</taxon>
        <taxon>Sphingobacteriaceae</taxon>
        <taxon>Mucilaginibacter</taxon>
    </lineage>
</organism>
<gene>
    <name evidence="2" type="ORF">ACFQZS_13665</name>
</gene>
<dbReference type="Pfam" id="PF12867">
    <property type="entry name" value="DinB_2"/>
    <property type="match status" value="1"/>
</dbReference>
<dbReference type="Proteomes" id="UP001596958">
    <property type="component" value="Unassembled WGS sequence"/>
</dbReference>
<name>A0ABW2YXI2_9SPHI</name>
<evidence type="ECO:0000313" key="3">
    <source>
        <dbReference type="Proteomes" id="UP001596958"/>
    </source>
</evidence>
<sequence length="169" mass="19117">MTPPKPEEYAPFMGNYIKLIVETADIIDLLEQQATQIFDLFNNLTPEKALYAYGQDKWTLKQVVGHMIDAERTFAYRAYAFSRGQAELPGFDENTYVELANFNSRPVQDLAAEFSAVRASNLYFIRALSDQQLSTVAISNGIPTSVRALVYAMAGHAQHHLNIVNDRYF</sequence>
<dbReference type="RefSeq" id="WP_377101136.1">
    <property type="nucleotide sequence ID" value="NZ_JBHTHU010000018.1"/>
</dbReference>
<accession>A0ABW2YXI2</accession>
<dbReference type="EMBL" id="JBHTHU010000018">
    <property type="protein sequence ID" value="MFD0751193.1"/>
    <property type="molecule type" value="Genomic_DNA"/>
</dbReference>
<evidence type="ECO:0000313" key="2">
    <source>
        <dbReference type="EMBL" id="MFD0751193.1"/>
    </source>
</evidence>